<reference evidence="3" key="1">
    <citation type="journal article" date="2014" name="Front. Microbiol.">
        <title>High frequency of phylogenetically diverse reductive dehalogenase-homologous genes in deep subseafloor sedimentary metagenomes.</title>
        <authorList>
            <person name="Kawai M."/>
            <person name="Futagami T."/>
            <person name="Toyoda A."/>
            <person name="Takaki Y."/>
            <person name="Nishi S."/>
            <person name="Hori S."/>
            <person name="Arai W."/>
            <person name="Tsubouchi T."/>
            <person name="Morono Y."/>
            <person name="Uchiyama I."/>
            <person name="Ito T."/>
            <person name="Fujiyama A."/>
            <person name="Inagaki F."/>
            <person name="Takami H."/>
        </authorList>
    </citation>
    <scope>NUCLEOTIDE SEQUENCE</scope>
    <source>
        <strain evidence="3">Expedition CK06-06</strain>
    </source>
</reference>
<dbReference type="Pfam" id="PF01974">
    <property type="entry name" value="tRNA_int_endo"/>
    <property type="match status" value="1"/>
</dbReference>
<dbReference type="GO" id="GO:0000213">
    <property type="term" value="F:tRNA-intron lyase activity"/>
    <property type="evidence" value="ECO:0007669"/>
    <property type="project" value="InterPro"/>
</dbReference>
<evidence type="ECO:0008006" key="4">
    <source>
        <dbReference type="Google" id="ProtNLM"/>
    </source>
</evidence>
<dbReference type="CDD" id="cd22363">
    <property type="entry name" value="tRNA-intron_lyase_C"/>
    <property type="match status" value="1"/>
</dbReference>
<evidence type="ECO:0000259" key="1">
    <source>
        <dbReference type="Pfam" id="PF01974"/>
    </source>
</evidence>
<dbReference type="Pfam" id="PF02778">
    <property type="entry name" value="tRNA_int_endo_N"/>
    <property type="match status" value="1"/>
</dbReference>
<dbReference type="SUPFAM" id="SSF55267">
    <property type="entry name" value="tRNA-intron endonuclease N-terminal domain-like"/>
    <property type="match status" value="1"/>
</dbReference>
<dbReference type="Gene3D" id="3.40.1350.10">
    <property type="match status" value="1"/>
</dbReference>
<protein>
    <recommendedName>
        <fullName evidence="4">tRNA intron endonuclease catalytic domain-containing protein</fullName>
    </recommendedName>
</protein>
<dbReference type="InterPro" id="IPR006678">
    <property type="entry name" value="tRNA_intron_Endonuc_N"/>
</dbReference>
<feature type="domain" description="tRNA intron endonuclease catalytic" evidence="1">
    <location>
        <begin position="92"/>
        <end position="178"/>
    </location>
</feature>
<gene>
    <name evidence="3" type="ORF">S01H1_16947</name>
</gene>
<dbReference type="GO" id="GO:0006388">
    <property type="term" value="P:tRNA splicing, via endonucleolytic cleavage and ligation"/>
    <property type="evidence" value="ECO:0007669"/>
    <property type="project" value="InterPro"/>
</dbReference>
<dbReference type="NCBIfam" id="TIGR00324">
    <property type="entry name" value="endA"/>
    <property type="match status" value="1"/>
</dbReference>
<proteinExistence type="predicted"/>
<evidence type="ECO:0000259" key="2">
    <source>
        <dbReference type="Pfam" id="PF02778"/>
    </source>
</evidence>
<organism evidence="3">
    <name type="scientific">marine sediment metagenome</name>
    <dbReference type="NCBI Taxonomy" id="412755"/>
    <lineage>
        <taxon>unclassified sequences</taxon>
        <taxon>metagenomes</taxon>
        <taxon>ecological metagenomes</taxon>
    </lineage>
</organism>
<dbReference type="Gene3D" id="3.40.1170.20">
    <property type="entry name" value="tRNA intron endonuclease, N-terminal domain"/>
    <property type="match status" value="1"/>
</dbReference>
<dbReference type="GO" id="GO:0003676">
    <property type="term" value="F:nucleic acid binding"/>
    <property type="evidence" value="ECO:0007669"/>
    <property type="project" value="InterPro"/>
</dbReference>
<comment type="caution">
    <text evidence="3">The sequence shown here is derived from an EMBL/GenBank/DDBJ whole genome shotgun (WGS) entry which is preliminary data.</text>
</comment>
<accession>X0RHJ6</accession>
<dbReference type="InterPro" id="IPR036740">
    <property type="entry name" value="tRNA_intron_Endonuc_N_sf"/>
</dbReference>
<dbReference type="InterPro" id="IPR006677">
    <property type="entry name" value="tRNA_intron_Endonuc_cat-like"/>
</dbReference>
<dbReference type="InterPro" id="IPR006676">
    <property type="entry name" value="tRNA_splic"/>
</dbReference>
<dbReference type="SUPFAM" id="SSF53032">
    <property type="entry name" value="tRNA-intron endonuclease catalytic domain-like"/>
    <property type="match status" value="1"/>
</dbReference>
<dbReference type="InterPro" id="IPR011856">
    <property type="entry name" value="tRNA_endonuc-like_dom_sf"/>
</dbReference>
<dbReference type="AlphaFoldDB" id="X0RHJ6"/>
<dbReference type="InterPro" id="IPR036167">
    <property type="entry name" value="tRNA_intron_Endo_cat-like_sf"/>
</dbReference>
<dbReference type="GO" id="GO:0005634">
    <property type="term" value="C:nucleus"/>
    <property type="evidence" value="ECO:0007669"/>
    <property type="project" value="UniProtKB-ARBA"/>
</dbReference>
<feature type="domain" description="tRNA intron endonuclease N-terminal" evidence="2">
    <location>
        <begin position="15"/>
        <end position="66"/>
    </location>
</feature>
<sequence length="186" mass="21394">MSEKAFDAASARKSRGELIENRVIIRDPEKNLYLEKRFYGSLSELGRELNLIESTHLMLRDLLVVFQVKNGKEQNLTIDGFVKIGEERVDDFLSLLKVYINLREKGFIVMSGLELGGDFKIYERGSSPAKGYPNYTVRVLKEENALKLSDLSSWSRGTSATKTTLLMAIVTRNDLIRYYELNYRRL</sequence>
<name>X0RHJ6_9ZZZZ</name>
<dbReference type="EMBL" id="BARS01008948">
    <property type="protein sequence ID" value="GAF68243.1"/>
    <property type="molecule type" value="Genomic_DNA"/>
</dbReference>
<evidence type="ECO:0000313" key="3">
    <source>
        <dbReference type="EMBL" id="GAF68243.1"/>
    </source>
</evidence>